<evidence type="ECO:0000256" key="5">
    <source>
        <dbReference type="ARBA" id="ARBA00022989"/>
    </source>
</evidence>
<feature type="region of interest" description="Disordered" evidence="7">
    <location>
        <begin position="306"/>
        <end position="334"/>
    </location>
</feature>
<name>A0ABV9G3F1_9ACTN</name>
<dbReference type="InterPro" id="IPR037185">
    <property type="entry name" value="EmrE-like"/>
</dbReference>
<keyword evidence="11" id="KW-1185">Reference proteome</keyword>
<protein>
    <submittedName>
        <fullName evidence="10">DMT family transporter</fullName>
    </submittedName>
</protein>
<evidence type="ECO:0000256" key="7">
    <source>
        <dbReference type="SAM" id="MobiDB-lite"/>
    </source>
</evidence>
<feature type="transmembrane region" description="Helical" evidence="8">
    <location>
        <begin position="68"/>
        <end position="89"/>
    </location>
</feature>
<evidence type="ECO:0000259" key="9">
    <source>
        <dbReference type="Pfam" id="PF00892"/>
    </source>
</evidence>
<keyword evidence="4 8" id="KW-0812">Transmembrane</keyword>
<feature type="transmembrane region" description="Helical" evidence="8">
    <location>
        <begin position="252"/>
        <end position="274"/>
    </location>
</feature>
<dbReference type="Proteomes" id="UP001595993">
    <property type="component" value="Unassembled WGS sequence"/>
</dbReference>
<dbReference type="InterPro" id="IPR050638">
    <property type="entry name" value="AA-Vitamin_Transporters"/>
</dbReference>
<dbReference type="InterPro" id="IPR000620">
    <property type="entry name" value="EamA_dom"/>
</dbReference>
<proteinExistence type="inferred from homology"/>
<feature type="transmembrane region" description="Helical" evidence="8">
    <location>
        <begin position="95"/>
        <end position="112"/>
    </location>
</feature>
<feature type="transmembrane region" description="Helical" evidence="8">
    <location>
        <begin position="280"/>
        <end position="300"/>
    </location>
</feature>
<evidence type="ECO:0000256" key="2">
    <source>
        <dbReference type="ARBA" id="ARBA00007362"/>
    </source>
</evidence>
<feature type="transmembrane region" description="Helical" evidence="8">
    <location>
        <begin position="124"/>
        <end position="141"/>
    </location>
</feature>
<feature type="transmembrane region" description="Helical" evidence="8">
    <location>
        <begin position="38"/>
        <end position="56"/>
    </location>
</feature>
<sequence length="334" mass="35792">MGSSRNNVIAALTAALLWAFAFIAPAAVKPASELLLVTGRYSLFGLCGLYVLCRGWSELKLMPIRRILFGLHIGFVGYFVFYICVSYSATMDSGFITAMIVGSSPITIAIAGNFAEKRLAWRELVAPVILILSGIILLSASDFIQGEPSDGSMIGVVLAILAMLTWSYFVVRNAQSQRTWATKPDPTIWAALVAMGAGGGSMLLLPFAIASTPDETFDPYPLFKIIMWCIFLGVIGSWWGTYIWVKAAKGIPVPLVGPLLATESIFGAILSLLVEQRIPTWTEIGGCLCILAGLGLYMVFDVKNSRSRDSGGSGRGSGASSTERPETSDVPVVT</sequence>
<comment type="subcellular location">
    <subcellularLocation>
        <location evidence="1">Cell membrane</location>
        <topology evidence="1">Multi-pass membrane protein</topology>
    </subcellularLocation>
</comment>
<gene>
    <name evidence="10" type="ORF">ACFO9E_11630</name>
</gene>
<feature type="transmembrane region" description="Helical" evidence="8">
    <location>
        <begin position="153"/>
        <end position="171"/>
    </location>
</feature>
<dbReference type="Pfam" id="PF00892">
    <property type="entry name" value="EamA"/>
    <property type="match status" value="1"/>
</dbReference>
<dbReference type="SUPFAM" id="SSF103481">
    <property type="entry name" value="Multidrug resistance efflux transporter EmrE"/>
    <property type="match status" value="2"/>
</dbReference>
<evidence type="ECO:0000313" key="11">
    <source>
        <dbReference type="Proteomes" id="UP001595993"/>
    </source>
</evidence>
<feature type="domain" description="EamA" evidence="9">
    <location>
        <begin position="153"/>
        <end position="296"/>
    </location>
</feature>
<comment type="similarity">
    <text evidence="2">Belongs to the EamA transporter family.</text>
</comment>
<accession>A0ABV9G3F1</accession>
<dbReference type="RefSeq" id="WP_381193974.1">
    <property type="nucleotide sequence ID" value="NZ_JBHSFE010000010.1"/>
</dbReference>
<feature type="transmembrane region" description="Helical" evidence="8">
    <location>
        <begin position="187"/>
        <end position="210"/>
    </location>
</feature>
<dbReference type="EMBL" id="JBHSFE010000010">
    <property type="protein sequence ID" value="MFC4608462.1"/>
    <property type="molecule type" value="Genomic_DNA"/>
</dbReference>
<reference evidence="11" key="1">
    <citation type="journal article" date="2019" name="Int. J. Syst. Evol. Microbiol.">
        <title>The Global Catalogue of Microorganisms (GCM) 10K type strain sequencing project: providing services to taxonomists for standard genome sequencing and annotation.</title>
        <authorList>
            <consortium name="The Broad Institute Genomics Platform"/>
            <consortium name="The Broad Institute Genome Sequencing Center for Infectious Disease"/>
            <person name="Wu L."/>
            <person name="Ma J."/>
        </authorList>
    </citation>
    <scope>NUCLEOTIDE SEQUENCE [LARGE SCALE GENOMIC DNA]</scope>
    <source>
        <strain evidence="11">CGMCC 4.7139</strain>
    </source>
</reference>
<keyword evidence="6 8" id="KW-0472">Membrane</keyword>
<keyword evidence="3" id="KW-1003">Cell membrane</keyword>
<evidence type="ECO:0000313" key="10">
    <source>
        <dbReference type="EMBL" id="MFC4608462.1"/>
    </source>
</evidence>
<evidence type="ECO:0000256" key="8">
    <source>
        <dbReference type="SAM" id="Phobius"/>
    </source>
</evidence>
<dbReference type="PANTHER" id="PTHR32322">
    <property type="entry name" value="INNER MEMBRANE TRANSPORTER"/>
    <property type="match status" value="1"/>
</dbReference>
<keyword evidence="5 8" id="KW-1133">Transmembrane helix</keyword>
<evidence type="ECO:0000256" key="3">
    <source>
        <dbReference type="ARBA" id="ARBA00022475"/>
    </source>
</evidence>
<dbReference type="PANTHER" id="PTHR32322:SF18">
    <property type="entry name" value="S-ADENOSYLMETHIONINE_S-ADENOSYLHOMOCYSTEINE TRANSPORTER"/>
    <property type="match status" value="1"/>
</dbReference>
<comment type="caution">
    <text evidence="10">The sequence shown here is derived from an EMBL/GenBank/DDBJ whole genome shotgun (WGS) entry which is preliminary data.</text>
</comment>
<feature type="transmembrane region" description="Helical" evidence="8">
    <location>
        <begin position="222"/>
        <end position="245"/>
    </location>
</feature>
<organism evidence="10 11">
    <name type="scientific">Streptomyces maoxianensis</name>
    <dbReference type="NCBI Taxonomy" id="1459942"/>
    <lineage>
        <taxon>Bacteria</taxon>
        <taxon>Bacillati</taxon>
        <taxon>Actinomycetota</taxon>
        <taxon>Actinomycetes</taxon>
        <taxon>Kitasatosporales</taxon>
        <taxon>Streptomycetaceae</taxon>
        <taxon>Streptomyces</taxon>
    </lineage>
</organism>
<evidence type="ECO:0000256" key="4">
    <source>
        <dbReference type="ARBA" id="ARBA00022692"/>
    </source>
</evidence>
<evidence type="ECO:0000256" key="1">
    <source>
        <dbReference type="ARBA" id="ARBA00004651"/>
    </source>
</evidence>
<evidence type="ECO:0000256" key="6">
    <source>
        <dbReference type="ARBA" id="ARBA00023136"/>
    </source>
</evidence>